<dbReference type="SUPFAM" id="SSF57850">
    <property type="entry name" value="RING/U-box"/>
    <property type="match status" value="1"/>
</dbReference>
<dbReference type="SMART" id="SM00184">
    <property type="entry name" value="RING"/>
    <property type="match status" value="1"/>
</dbReference>
<accession>A0A6A6QAP9</accession>
<reference evidence="6" key="1">
    <citation type="journal article" date="2020" name="Stud. Mycol.">
        <title>101 Dothideomycetes genomes: a test case for predicting lifestyles and emergence of pathogens.</title>
        <authorList>
            <person name="Haridas S."/>
            <person name="Albert R."/>
            <person name="Binder M."/>
            <person name="Bloem J."/>
            <person name="Labutti K."/>
            <person name="Salamov A."/>
            <person name="Andreopoulos B."/>
            <person name="Baker S."/>
            <person name="Barry K."/>
            <person name="Bills G."/>
            <person name="Bluhm B."/>
            <person name="Cannon C."/>
            <person name="Castanera R."/>
            <person name="Culley D."/>
            <person name="Daum C."/>
            <person name="Ezra D."/>
            <person name="Gonzalez J."/>
            <person name="Henrissat B."/>
            <person name="Kuo A."/>
            <person name="Liang C."/>
            <person name="Lipzen A."/>
            <person name="Lutzoni F."/>
            <person name="Magnuson J."/>
            <person name="Mondo S."/>
            <person name="Nolan M."/>
            <person name="Ohm R."/>
            <person name="Pangilinan J."/>
            <person name="Park H.-J."/>
            <person name="Ramirez L."/>
            <person name="Alfaro M."/>
            <person name="Sun H."/>
            <person name="Tritt A."/>
            <person name="Yoshinaga Y."/>
            <person name="Zwiers L.-H."/>
            <person name="Turgeon B."/>
            <person name="Goodwin S."/>
            <person name="Spatafora J."/>
            <person name="Crous P."/>
            <person name="Grigoriev I."/>
        </authorList>
    </citation>
    <scope>NUCLEOTIDE SEQUENCE</scope>
    <source>
        <strain evidence="6">CBS 269.34</strain>
    </source>
</reference>
<dbReference type="AlphaFoldDB" id="A0A6A6QAP9"/>
<dbReference type="OrthoDB" id="3690055at2759"/>
<dbReference type="PANTHER" id="PTHR23327:SF51">
    <property type="entry name" value="TRANSCRIPTIONAL REGULATOR OF YEAST FORM ADHERENCE 3"/>
    <property type="match status" value="1"/>
</dbReference>
<dbReference type="InterPro" id="IPR017907">
    <property type="entry name" value="Znf_RING_CS"/>
</dbReference>
<feature type="domain" description="RING-type" evidence="5">
    <location>
        <begin position="49"/>
        <end position="90"/>
    </location>
</feature>
<proteinExistence type="predicted"/>
<protein>
    <recommendedName>
        <fullName evidence="5">RING-type domain-containing protein</fullName>
    </recommendedName>
</protein>
<dbReference type="PROSITE" id="PS50089">
    <property type="entry name" value="ZF_RING_2"/>
    <property type="match status" value="1"/>
</dbReference>
<evidence type="ECO:0000256" key="2">
    <source>
        <dbReference type="ARBA" id="ARBA00022771"/>
    </source>
</evidence>
<dbReference type="InterPro" id="IPR013083">
    <property type="entry name" value="Znf_RING/FYVE/PHD"/>
</dbReference>
<dbReference type="Gene3D" id="3.30.40.10">
    <property type="entry name" value="Zinc/RING finger domain, C3HC4 (zinc finger)"/>
    <property type="match status" value="1"/>
</dbReference>
<dbReference type="Pfam" id="PF13639">
    <property type="entry name" value="zf-RING_2"/>
    <property type="match status" value="1"/>
</dbReference>
<evidence type="ECO:0000256" key="3">
    <source>
        <dbReference type="ARBA" id="ARBA00022833"/>
    </source>
</evidence>
<name>A0A6A6QAP9_9PEZI</name>
<dbReference type="EMBL" id="MU004203">
    <property type="protein sequence ID" value="KAF2488527.1"/>
    <property type="molecule type" value="Genomic_DNA"/>
</dbReference>
<keyword evidence="3" id="KW-0862">Zinc</keyword>
<organism evidence="6 7">
    <name type="scientific">Lophium mytilinum</name>
    <dbReference type="NCBI Taxonomy" id="390894"/>
    <lineage>
        <taxon>Eukaryota</taxon>
        <taxon>Fungi</taxon>
        <taxon>Dikarya</taxon>
        <taxon>Ascomycota</taxon>
        <taxon>Pezizomycotina</taxon>
        <taxon>Dothideomycetes</taxon>
        <taxon>Pleosporomycetidae</taxon>
        <taxon>Mytilinidiales</taxon>
        <taxon>Mytilinidiaceae</taxon>
        <taxon>Lophium</taxon>
    </lineage>
</organism>
<dbReference type="PANTHER" id="PTHR23327">
    <property type="entry name" value="RING FINGER PROTEIN 127"/>
    <property type="match status" value="1"/>
</dbReference>
<dbReference type="InterPro" id="IPR001841">
    <property type="entry name" value="Znf_RING"/>
</dbReference>
<dbReference type="Proteomes" id="UP000799750">
    <property type="component" value="Unassembled WGS sequence"/>
</dbReference>
<evidence type="ECO:0000313" key="7">
    <source>
        <dbReference type="Proteomes" id="UP000799750"/>
    </source>
</evidence>
<keyword evidence="7" id="KW-1185">Reference proteome</keyword>
<evidence type="ECO:0000256" key="1">
    <source>
        <dbReference type="ARBA" id="ARBA00022723"/>
    </source>
</evidence>
<evidence type="ECO:0000256" key="4">
    <source>
        <dbReference type="PROSITE-ProRule" id="PRU00175"/>
    </source>
</evidence>
<sequence>MASTFMAYLDSNLRVQSDGLSGGVLEKQIFLDLLHNPLPNLPAPRDPNCSICHDTMTDPKHVKVCNHAFCWKCLERWLDECEKNTCPMCRDSNKLFNTEFEIFVANLLPKRQERYQGPWPVDIFQDRRDDIARAGGLEAFRVIFDEYVRYKNAGGTHLNNNQNWSLTSHFWVSNVRSLVPWNEAYESFRRGHDLWNLNYEMVRPVDLRGRHGSIKLMMPY</sequence>
<dbReference type="GO" id="GO:0008270">
    <property type="term" value="F:zinc ion binding"/>
    <property type="evidence" value="ECO:0007669"/>
    <property type="project" value="UniProtKB-KW"/>
</dbReference>
<evidence type="ECO:0000259" key="5">
    <source>
        <dbReference type="PROSITE" id="PS50089"/>
    </source>
</evidence>
<keyword evidence="2 4" id="KW-0863">Zinc-finger</keyword>
<dbReference type="PROSITE" id="PS00518">
    <property type="entry name" value="ZF_RING_1"/>
    <property type="match status" value="1"/>
</dbReference>
<evidence type="ECO:0000313" key="6">
    <source>
        <dbReference type="EMBL" id="KAF2488527.1"/>
    </source>
</evidence>
<gene>
    <name evidence="6" type="ORF">BU16DRAFT_568402</name>
</gene>
<keyword evidence="1" id="KW-0479">Metal-binding</keyword>